<dbReference type="EMBL" id="LS480641">
    <property type="protein sequence ID" value="SPT21049.1"/>
    <property type="molecule type" value="Genomic_DNA"/>
</dbReference>
<feature type="transmembrane region" description="Helical" evidence="1">
    <location>
        <begin position="208"/>
        <end position="230"/>
    </location>
</feature>
<evidence type="ECO:0000313" key="2">
    <source>
        <dbReference type="EMBL" id="SPT21049.1"/>
    </source>
</evidence>
<sequence length="432" mass="47598">MSLAYQVRATNRLRLLYMVHLIMNEIFGIVFALLANRRWYEGRAELGIATTLIGLVVFIVPMVVWMLLQPMIKRNYAGLENYMGTAAVVVDVYVALLMVNIQYIITVIIPLMIFLFIGALAWKSSETGASWYGSSKEVHDGDGVNRTRAWKQEKNEGCKNLIELFSSKSSNGDKLACFEVTNYLLQLSRVTWTQYKREQGCTPILSDFLLFLGSALGALGALLASPLAGFDSRAVSIQVLPVLHKTCTVLLLVAVHTLAAEWLGEDMIFVCLPELIAVLVWFSVCFGQAMSVSSSVSLKSQVIIGSVVAMLVYLTSWQANDRNMHVSCVIWVIWISLSSSALSGFHAWLLLGWPGSTSNSESDKLIHLLKVASTVGSSAAVILCVSLVFTDPSILHESVSSFEHKTITTVLSVLCTYLLYSLHPIINVLTLC</sequence>
<feature type="transmembrane region" description="Helical" evidence="1">
    <location>
        <begin position="79"/>
        <end position="96"/>
    </location>
</feature>
<keyword evidence="1" id="KW-1133">Transmembrane helix</keyword>
<feature type="transmembrane region" description="Helical" evidence="1">
    <location>
        <begin position="302"/>
        <end position="319"/>
    </location>
</feature>
<evidence type="ECO:0000256" key="1">
    <source>
        <dbReference type="SAM" id="Phobius"/>
    </source>
</evidence>
<feature type="transmembrane region" description="Helical" evidence="1">
    <location>
        <begin position="103"/>
        <end position="122"/>
    </location>
</feature>
<proteinExistence type="predicted"/>
<feature type="transmembrane region" description="Helical" evidence="1">
    <location>
        <begin position="331"/>
        <end position="353"/>
    </location>
</feature>
<feature type="transmembrane region" description="Helical" evidence="1">
    <location>
        <begin position="409"/>
        <end position="431"/>
    </location>
</feature>
<organism evidence="2 3">
    <name type="scientific">Triticum aestivum</name>
    <name type="common">Wheat</name>
    <dbReference type="NCBI Taxonomy" id="4565"/>
    <lineage>
        <taxon>Eukaryota</taxon>
        <taxon>Viridiplantae</taxon>
        <taxon>Streptophyta</taxon>
        <taxon>Embryophyta</taxon>
        <taxon>Tracheophyta</taxon>
        <taxon>Spermatophyta</taxon>
        <taxon>Magnoliopsida</taxon>
        <taxon>Liliopsida</taxon>
        <taxon>Poales</taxon>
        <taxon>Poaceae</taxon>
        <taxon>BOP clade</taxon>
        <taxon>Pooideae</taxon>
        <taxon>Triticodae</taxon>
        <taxon>Triticeae</taxon>
        <taxon>Triticinae</taxon>
        <taxon>Triticum</taxon>
    </lineage>
</organism>
<feature type="transmembrane region" description="Helical" evidence="1">
    <location>
        <begin position="242"/>
        <end position="261"/>
    </location>
</feature>
<feature type="transmembrane region" description="Helical" evidence="1">
    <location>
        <begin position="15"/>
        <end position="34"/>
    </location>
</feature>
<keyword evidence="1" id="KW-0472">Membrane</keyword>
<dbReference type="AlphaFoldDB" id="A0A7H4LR10"/>
<feature type="transmembrane region" description="Helical" evidence="1">
    <location>
        <begin position="365"/>
        <end position="389"/>
    </location>
</feature>
<feature type="transmembrane region" description="Helical" evidence="1">
    <location>
        <begin position="46"/>
        <end position="67"/>
    </location>
</feature>
<accession>A0A7H4LR10</accession>
<evidence type="ECO:0000313" key="3">
    <source>
        <dbReference type="Proteomes" id="UP000280104"/>
    </source>
</evidence>
<keyword evidence="1" id="KW-0812">Transmembrane</keyword>
<dbReference type="Proteomes" id="UP000280104">
    <property type="component" value="Chromosome II"/>
</dbReference>
<gene>
    <name evidence="2" type="ORF">CAMPLR22A2D_LOCUS5683</name>
</gene>
<name>A0A7H4LR10_WHEAT</name>
<protein>
    <submittedName>
        <fullName evidence="2">Uncharacterized protein</fullName>
    </submittedName>
</protein>
<feature type="transmembrane region" description="Helical" evidence="1">
    <location>
        <begin position="267"/>
        <end position="290"/>
    </location>
</feature>
<reference evidence="2 3" key="1">
    <citation type="submission" date="2018-05" db="EMBL/GenBank/DDBJ databases">
        <authorList>
            <person name="Thind KAUR A."/>
        </authorList>
    </citation>
    <scope>NUCLEOTIDE SEQUENCE [LARGE SCALE GENOMIC DNA]</scope>
</reference>